<proteinExistence type="predicted"/>
<feature type="transmembrane region" description="Helical" evidence="1">
    <location>
        <begin position="330"/>
        <end position="350"/>
    </location>
</feature>
<name>A0A9D2FKK6_9FIRM</name>
<feature type="transmembrane region" description="Helical" evidence="1">
    <location>
        <begin position="454"/>
        <end position="473"/>
    </location>
</feature>
<dbReference type="PANTHER" id="PTHR38454">
    <property type="entry name" value="INTEGRAL MEMBRANE PROTEIN-RELATED"/>
    <property type="match status" value="1"/>
</dbReference>
<feature type="transmembrane region" description="Helical" evidence="1">
    <location>
        <begin position="297"/>
        <end position="318"/>
    </location>
</feature>
<feature type="signal peptide" evidence="2">
    <location>
        <begin position="1"/>
        <end position="32"/>
    </location>
</feature>
<feature type="transmembrane region" description="Helical" evidence="1">
    <location>
        <begin position="194"/>
        <end position="214"/>
    </location>
</feature>
<feature type="transmembrane region" description="Helical" evidence="1">
    <location>
        <begin position="135"/>
        <end position="157"/>
    </location>
</feature>
<dbReference type="Pfam" id="PF09586">
    <property type="entry name" value="YfhO"/>
    <property type="match status" value="2"/>
</dbReference>
<feature type="transmembrane region" description="Helical" evidence="1">
    <location>
        <begin position="100"/>
        <end position="123"/>
    </location>
</feature>
<dbReference type="Proteomes" id="UP000824105">
    <property type="component" value="Unassembled WGS sequence"/>
</dbReference>
<feature type="transmembrane region" description="Helical" evidence="1">
    <location>
        <begin position="356"/>
        <end position="375"/>
    </location>
</feature>
<feature type="transmembrane region" description="Helical" evidence="1">
    <location>
        <begin position="387"/>
        <end position="404"/>
    </location>
</feature>
<gene>
    <name evidence="3" type="ORF">H9724_05800</name>
</gene>
<evidence type="ECO:0000256" key="2">
    <source>
        <dbReference type="SAM" id="SignalP"/>
    </source>
</evidence>
<dbReference type="EMBL" id="DXBF01000052">
    <property type="protein sequence ID" value="HIZ62266.1"/>
    <property type="molecule type" value="Genomic_DNA"/>
</dbReference>
<evidence type="ECO:0000313" key="4">
    <source>
        <dbReference type="Proteomes" id="UP000824105"/>
    </source>
</evidence>
<sequence length="784" mass="88091">MLPRQKSRYWKVFWLCFAVAAALFLPHCIADAAFGGGYFHYAGDFNDQQINFYQYANAFVKQGGSFSWATDLGSGFVNSYSFYLLGSPFFWLTLWVPARLMPWMMVPLLCLKIALAGGGAYLWARRWVRREDWSVVAACLYAFSGFTVYNIFFNHFLDVVALFPYLLASLDDAVLDGRRGAFPFWVALNLVNNYFFFAGQAVFLILYFLCMLAARAYRVGPRSFAVLAGETLLGCAMGCVLLLPAGLSLLQNPRTIDPFNGYGYLLYGSPQQYGAILYSAFLMPDAPYFKDLFQEGVLKHTSMTVYLPLVGVVGGVAFCRARRSHPFTYILKACVLCAFVPVLNSAFYALNSSYYARWYYMPVLVLCGATACALSRPHLAERQVPRAWRLVALVTASSALFALVPNTDADGNFKLGVVDLQPRFWGIFAVSILGVLLFRLLWGRERNRRDWSRRLLAGVLAFSFFYGTVHLSLTKYPQWQTDGDLIAETWDSVAEIEESLPRDAFYRIDAYGAHNNLGLWFDRSCLQFFNSTVAPSIMEFYPSVGVTRDVNSKPDVQNDGLRGLLSVRYMLVAKDSAGDWAAEDLTGWTACGETSVYLLYRNDNWVPMGFTYDYYLTQEQFESVPEEERARVLMRAVLLDKDQIRRLDGLLEPLPEEELADRSDERYAADCGERRLSAALEFTATRTGFTVRTNYAQEELVLFSVPYDDGFTATVNGQPADIEKVDNGLMAVRVPAGAADIVFTYHTPGLALSAGVSLTGLAVYAGYLLLLHFKRKRKQNADPC</sequence>
<protein>
    <submittedName>
        <fullName evidence="3">YfhO family protein</fullName>
    </submittedName>
</protein>
<evidence type="ECO:0000256" key="1">
    <source>
        <dbReference type="SAM" id="Phobius"/>
    </source>
</evidence>
<dbReference type="PANTHER" id="PTHR38454:SF1">
    <property type="entry name" value="INTEGRAL MEMBRANE PROTEIN"/>
    <property type="match status" value="1"/>
</dbReference>
<feature type="transmembrane region" description="Helical" evidence="1">
    <location>
        <begin position="424"/>
        <end position="442"/>
    </location>
</feature>
<keyword evidence="2" id="KW-0732">Signal</keyword>
<reference evidence="3" key="2">
    <citation type="submission" date="2021-04" db="EMBL/GenBank/DDBJ databases">
        <authorList>
            <person name="Gilroy R."/>
        </authorList>
    </citation>
    <scope>NUCLEOTIDE SEQUENCE</scope>
    <source>
        <strain evidence="3">CHK188-11489</strain>
    </source>
</reference>
<accession>A0A9D2FKK6</accession>
<keyword evidence="1" id="KW-1133">Transmembrane helix</keyword>
<comment type="caution">
    <text evidence="3">The sequence shown here is derived from an EMBL/GenBank/DDBJ whole genome shotgun (WGS) entry which is preliminary data.</text>
</comment>
<evidence type="ECO:0000313" key="3">
    <source>
        <dbReference type="EMBL" id="HIZ62266.1"/>
    </source>
</evidence>
<keyword evidence="1" id="KW-0812">Transmembrane</keyword>
<feature type="transmembrane region" description="Helical" evidence="1">
    <location>
        <begin position="226"/>
        <end position="250"/>
    </location>
</feature>
<dbReference type="InterPro" id="IPR018580">
    <property type="entry name" value="Uncharacterised_YfhO"/>
</dbReference>
<feature type="chain" id="PRO_5038447211" evidence="2">
    <location>
        <begin position="33"/>
        <end position="784"/>
    </location>
</feature>
<organism evidence="3 4">
    <name type="scientific">Candidatus Gemmiger avistercoris</name>
    <dbReference type="NCBI Taxonomy" id="2838606"/>
    <lineage>
        <taxon>Bacteria</taxon>
        <taxon>Bacillati</taxon>
        <taxon>Bacillota</taxon>
        <taxon>Clostridia</taxon>
        <taxon>Eubacteriales</taxon>
        <taxon>Gemmiger</taxon>
    </lineage>
</organism>
<reference evidence="3" key="1">
    <citation type="journal article" date="2021" name="PeerJ">
        <title>Extensive microbial diversity within the chicken gut microbiome revealed by metagenomics and culture.</title>
        <authorList>
            <person name="Gilroy R."/>
            <person name="Ravi A."/>
            <person name="Getino M."/>
            <person name="Pursley I."/>
            <person name="Horton D.L."/>
            <person name="Alikhan N.F."/>
            <person name="Baker D."/>
            <person name="Gharbi K."/>
            <person name="Hall N."/>
            <person name="Watson M."/>
            <person name="Adriaenssens E.M."/>
            <person name="Foster-Nyarko E."/>
            <person name="Jarju S."/>
            <person name="Secka A."/>
            <person name="Antonio M."/>
            <person name="Oren A."/>
            <person name="Chaudhuri R.R."/>
            <person name="La Ragione R."/>
            <person name="Hildebrand F."/>
            <person name="Pallen M.J."/>
        </authorList>
    </citation>
    <scope>NUCLEOTIDE SEQUENCE</scope>
    <source>
        <strain evidence="3">CHK188-11489</strain>
    </source>
</reference>
<dbReference type="AlphaFoldDB" id="A0A9D2FKK6"/>
<keyword evidence="1" id="KW-0472">Membrane</keyword>
<feature type="transmembrane region" description="Helical" evidence="1">
    <location>
        <begin position="750"/>
        <end position="770"/>
    </location>
</feature>